<dbReference type="RefSeq" id="WP_262626128.1">
    <property type="nucleotide sequence ID" value="NZ_CP094809.1"/>
</dbReference>
<dbReference type="AlphaFoldDB" id="A0ABD7TR32"/>
<organism evidence="2 3">
    <name type="scientific">Staphylococcus agnetis</name>
    <dbReference type="NCBI Taxonomy" id="985762"/>
    <lineage>
        <taxon>Bacteria</taxon>
        <taxon>Bacillati</taxon>
        <taxon>Bacillota</taxon>
        <taxon>Bacilli</taxon>
        <taxon>Bacillales</taxon>
        <taxon>Staphylococcaceae</taxon>
        <taxon>Staphylococcus</taxon>
    </lineage>
</organism>
<accession>A0ABD7TR32</accession>
<feature type="transmembrane region" description="Helical" evidence="1">
    <location>
        <begin position="181"/>
        <end position="204"/>
    </location>
</feature>
<dbReference type="Pfam" id="PF04276">
    <property type="entry name" value="DUF443"/>
    <property type="match status" value="1"/>
</dbReference>
<evidence type="ECO:0000313" key="2">
    <source>
        <dbReference type="EMBL" id="UXU56326.1"/>
    </source>
</evidence>
<keyword evidence="1" id="KW-0472">Membrane</keyword>
<gene>
    <name evidence="2" type="ORF">MUA95_07035</name>
</gene>
<keyword evidence="1" id="KW-1133">Transmembrane helix</keyword>
<dbReference type="EMBL" id="CP094809">
    <property type="protein sequence ID" value="UXU56326.1"/>
    <property type="molecule type" value="Genomic_DNA"/>
</dbReference>
<sequence length="216" mass="25621">MNKQKVNGTIAHVHKNFRYKIFNSDQGIFLIDLNQNIWSYLFPFLNWFPLKAIKLTEEEYQHFKASNDYRKVNKRDIFKVGGYTVLISSLLRYFKQTETESISILVSILSVIVMLSVITLFYCIIRKKLYIDNMNFSTRCYRLRINLRLKIKVCYVLAYVFFWIILSLLLYIILGANEFNIFMYISLILYALVVSMFNSIALYIGEVKAVLYKKVE</sequence>
<feature type="transmembrane region" description="Helical" evidence="1">
    <location>
        <begin position="153"/>
        <end position="175"/>
    </location>
</feature>
<evidence type="ECO:0000313" key="3">
    <source>
        <dbReference type="Proteomes" id="UP001065705"/>
    </source>
</evidence>
<evidence type="ECO:0000256" key="1">
    <source>
        <dbReference type="SAM" id="Phobius"/>
    </source>
</evidence>
<protein>
    <submittedName>
        <fullName evidence="2">DUF443 family protein</fullName>
    </submittedName>
</protein>
<proteinExistence type="predicted"/>
<keyword evidence="1" id="KW-0812">Transmembrane</keyword>
<dbReference type="Proteomes" id="UP001065705">
    <property type="component" value="Chromosome"/>
</dbReference>
<dbReference type="InterPro" id="IPR005915">
    <property type="entry name" value="Tandem_5TM"/>
</dbReference>
<feature type="transmembrane region" description="Helical" evidence="1">
    <location>
        <begin position="101"/>
        <end position="125"/>
    </location>
</feature>
<dbReference type="NCBIfam" id="TIGR01218">
    <property type="entry name" value="Gpos_tandem_5TM"/>
    <property type="match status" value="1"/>
</dbReference>
<feature type="transmembrane region" description="Helical" evidence="1">
    <location>
        <begin position="77"/>
        <end position="95"/>
    </location>
</feature>
<name>A0ABD7TR32_9STAP</name>
<reference evidence="2" key="1">
    <citation type="submission" date="2022-03" db="EMBL/GenBank/DDBJ databases">
        <title>Comparative Genomics of East African Camel-Associated Staphylococcaceae spp.: Diversity and Inheritance of Traits Involved in Host-Pathogen Interactions.</title>
        <authorList>
            <person name="Akarsu H."/>
            <person name="Liljander A."/>
            <person name="Younan M."/>
            <person name="Brodard I."/>
            <person name="Glucks I."/>
            <person name="Labroussaa F."/>
            <person name="Overesch G."/>
            <person name="Kuhnert P."/>
            <person name="Perreten V."/>
            <person name="Drexler J.F."/>
            <person name="Corman V.M."/>
            <person name="Falquet L."/>
            <person name="Jores J."/>
        </authorList>
    </citation>
    <scope>NUCLEOTIDE SEQUENCE</scope>
    <source>
        <strain evidence="2">IVB6197</strain>
    </source>
</reference>